<dbReference type="AlphaFoldDB" id="A0A0M0LSL1"/>
<dbReference type="InterPro" id="IPR044972">
    <property type="entry name" value="Mot1"/>
</dbReference>
<accession>A0A0M0LSL1</accession>
<dbReference type="GO" id="GO:0005524">
    <property type="term" value="F:ATP binding"/>
    <property type="evidence" value="ECO:0007669"/>
    <property type="project" value="InterPro"/>
</dbReference>
<evidence type="ECO:0000259" key="1">
    <source>
        <dbReference type="PROSITE" id="PS51192"/>
    </source>
</evidence>
<evidence type="ECO:0000313" key="2">
    <source>
        <dbReference type="EMBL" id="KOO53748.1"/>
    </source>
</evidence>
<dbReference type="EMBL" id="JWZX01000086">
    <property type="protein sequence ID" value="KOO53748.1"/>
    <property type="molecule type" value="Genomic_DNA"/>
</dbReference>
<dbReference type="Pfam" id="PF00176">
    <property type="entry name" value="SNF2-rel_dom"/>
    <property type="match status" value="1"/>
</dbReference>
<dbReference type="InterPro" id="IPR016024">
    <property type="entry name" value="ARM-type_fold"/>
</dbReference>
<evidence type="ECO:0000313" key="3">
    <source>
        <dbReference type="Proteomes" id="UP000037460"/>
    </source>
</evidence>
<feature type="domain" description="Helicase ATP-binding" evidence="1">
    <location>
        <begin position="405"/>
        <end position="558"/>
    </location>
</feature>
<dbReference type="GO" id="GO:0017025">
    <property type="term" value="F:TBP-class protein binding"/>
    <property type="evidence" value="ECO:0007669"/>
    <property type="project" value="InterPro"/>
</dbReference>
<name>A0A0M0LSL1_9EUKA</name>
<dbReference type="Gene3D" id="3.40.50.10810">
    <property type="entry name" value="Tandem AAA-ATPase domain"/>
    <property type="match status" value="1"/>
</dbReference>
<dbReference type="InterPro" id="IPR011989">
    <property type="entry name" value="ARM-like"/>
</dbReference>
<dbReference type="InterPro" id="IPR000330">
    <property type="entry name" value="SNF2_N"/>
</dbReference>
<proteinExistence type="predicted"/>
<sequence length="627" mass="67172">MMARPSRLDRLLGLLRTGPSEAARLAAGRQLGAIQREHPEQLHALLQRVLCYLFHEEWETRRAAAHALEEIAEAVTTWQPSHPDAASAEVEAAARDEASGAWLSFESFAIDRVLAHGAPLLASGGQEFEANDAADDRPHERLLRQRALLQEQLGLDAIGSAIGGREQREMMDLIKEDDVLGAGRAAAASHRAAAADAHQLAAARLIAEELAASGGALSERARNTLKRKARRAAKLATDGGADGVVVQLPMAKRARRLEPAAAPAPCATASDGSAGCPPVAAAAADDEGEAAGAELAAVQAASGDDPAGDAVAALDDATAWESSACIRHEASAAFGQLMPLLPLEPGTADPIDMSAALRARKAAERPCVDQLLGVVVGGAPPRYELPMVLKTTLRPYQQAGVDWLAFLRRFGLHGILCDDMGLGKTLQTLSNLPSIVVCPATLTAHWRAEATKFCGSDGLCVLEYGGSAQQRARLRLRVHEVELVVMSYETLRTDIDALAQVRWEYAVLDEGHIIRNPKAQVARAAKRLRAARRLILSGTPLQNHALELWSLFDFLMPGYLGTQLAFQREYAQPIHASQGARAGEAAQLMGEEALARLHRQVLPLCLRRTKESVLTELPPKVMTLDDT</sequence>
<dbReference type="PROSITE" id="PS51192">
    <property type="entry name" value="HELICASE_ATP_BIND_1"/>
    <property type="match status" value="1"/>
</dbReference>
<dbReference type="SUPFAM" id="SSF52540">
    <property type="entry name" value="P-loop containing nucleoside triphosphate hydrolases"/>
    <property type="match status" value="1"/>
</dbReference>
<dbReference type="SMART" id="SM00487">
    <property type="entry name" value="DEXDc"/>
    <property type="match status" value="1"/>
</dbReference>
<dbReference type="InterPro" id="IPR014001">
    <property type="entry name" value="Helicase_ATP-bd"/>
</dbReference>
<dbReference type="SUPFAM" id="SSF48371">
    <property type="entry name" value="ARM repeat"/>
    <property type="match status" value="1"/>
</dbReference>
<dbReference type="GO" id="GO:0003677">
    <property type="term" value="F:DNA binding"/>
    <property type="evidence" value="ECO:0007669"/>
    <property type="project" value="InterPro"/>
</dbReference>
<dbReference type="Proteomes" id="UP000037460">
    <property type="component" value="Unassembled WGS sequence"/>
</dbReference>
<dbReference type="PANTHER" id="PTHR36498:SF1">
    <property type="entry name" value="TATA-BINDING PROTEIN-ASSOCIATED FACTOR 172"/>
    <property type="match status" value="1"/>
</dbReference>
<reference evidence="3" key="1">
    <citation type="journal article" date="2015" name="PLoS Genet.">
        <title>Genome Sequence and Transcriptome Analyses of Chrysochromulina tobin: Metabolic Tools for Enhanced Algal Fitness in the Prominent Order Prymnesiales (Haptophyceae).</title>
        <authorList>
            <person name="Hovde B.T."/>
            <person name="Deodato C.R."/>
            <person name="Hunsperger H.M."/>
            <person name="Ryken S.A."/>
            <person name="Yost W."/>
            <person name="Jha R.K."/>
            <person name="Patterson J."/>
            <person name="Monnat R.J. Jr."/>
            <person name="Barlow S.B."/>
            <person name="Starkenburg S.R."/>
            <person name="Cattolico R.A."/>
        </authorList>
    </citation>
    <scope>NUCLEOTIDE SEQUENCE</scope>
    <source>
        <strain evidence="3">CCMP291</strain>
    </source>
</reference>
<dbReference type="InterPro" id="IPR038718">
    <property type="entry name" value="SNF2-like_sf"/>
</dbReference>
<protein>
    <submittedName>
        <fullName evidence="2">Tata-binding protein-associated factor 172</fullName>
    </submittedName>
</protein>
<organism evidence="2 3">
    <name type="scientific">Chrysochromulina tobinii</name>
    <dbReference type="NCBI Taxonomy" id="1460289"/>
    <lineage>
        <taxon>Eukaryota</taxon>
        <taxon>Haptista</taxon>
        <taxon>Haptophyta</taxon>
        <taxon>Prymnesiophyceae</taxon>
        <taxon>Prymnesiales</taxon>
        <taxon>Chrysochromulinaceae</taxon>
        <taxon>Chrysochromulina</taxon>
    </lineage>
</organism>
<dbReference type="GO" id="GO:0016887">
    <property type="term" value="F:ATP hydrolysis activity"/>
    <property type="evidence" value="ECO:0007669"/>
    <property type="project" value="InterPro"/>
</dbReference>
<dbReference type="InterPro" id="IPR027417">
    <property type="entry name" value="P-loop_NTPase"/>
</dbReference>
<dbReference type="Gene3D" id="1.25.10.10">
    <property type="entry name" value="Leucine-rich Repeat Variant"/>
    <property type="match status" value="1"/>
</dbReference>
<gene>
    <name evidence="2" type="ORF">Ctob_014299</name>
</gene>
<keyword evidence="3" id="KW-1185">Reference proteome</keyword>
<dbReference type="PANTHER" id="PTHR36498">
    <property type="entry name" value="TATA-BINDING PROTEIN-ASSOCIATED FACTOR 172"/>
    <property type="match status" value="1"/>
</dbReference>
<comment type="caution">
    <text evidence="2">The sequence shown here is derived from an EMBL/GenBank/DDBJ whole genome shotgun (WGS) entry which is preliminary data.</text>
</comment>
<dbReference type="OrthoDB" id="10252227at2759"/>